<reference evidence="2 3" key="1">
    <citation type="journal article" date="2016" name="Proc. Natl. Acad. Sci. U.S.A.">
        <title>Comparative genomics of biotechnologically important yeasts.</title>
        <authorList>
            <person name="Riley R."/>
            <person name="Haridas S."/>
            <person name="Wolfe K.H."/>
            <person name="Lopes M.R."/>
            <person name="Hittinger C.T."/>
            <person name="Goeker M."/>
            <person name="Salamov A.A."/>
            <person name="Wisecaver J.H."/>
            <person name="Long T.M."/>
            <person name="Calvey C.H."/>
            <person name="Aerts A.L."/>
            <person name="Barry K.W."/>
            <person name="Choi C."/>
            <person name="Clum A."/>
            <person name="Coughlan A.Y."/>
            <person name="Deshpande S."/>
            <person name="Douglass A.P."/>
            <person name="Hanson S.J."/>
            <person name="Klenk H.-P."/>
            <person name="LaButti K.M."/>
            <person name="Lapidus A."/>
            <person name="Lindquist E.A."/>
            <person name="Lipzen A.M."/>
            <person name="Meier-Kolthoff J.P."/>
            <person name="Ohm R.A."/>
            <person name="Otillar R.P."/>
            <person name="Pangilinan J.L."/>
            <person name="Peng Y."/>
            <person name="Rokas A."/>
            <person name="Rosa C.A."/>
            <person name="Scheuner C."/>
            <person name="Sibirny A.A."/>
            <person name="Slot J.C."/>
            <person name="Stielow J.B."/>
            <person name="Sun H."/>
            <person name="Kurtzman C.P."/>
            <person name="Blackwell M."/>
            <person name="Grigoriev I.V."/>
            <person name="Jeffries T.W."/>
        </authorList>
    </citation>
    <scope>NUCLEOTIDE SEQUENCE [LARGE SCALE GENOMIC DNA]</scope>
    <source>
        <strain evidence="2 3">NRRL Y-11557</strain>
    </source>
</reference>
<dbReference type="EMBL" id="KV454296">
    <property type="protein sequence ID" value="ODQ72283.1"/>
    <property type="molecule type" value="Genomic_DNA"/>
</dbReference>
<sequence>MAGRVHLVRHTESLHNVDHDFTRLDPELTLLGRHQAEDIGRSFTFSDEVGLIITSPLRRTIETTLLAFANTLDKRYFDEASGKGITGGAELILDPDLQGHKAQPCDTGSDHSVLETIFPNLDFSGLPTGWQAKEGLYAPDALDERIRKVRRDLAGRLAALKNHERRDIVVVTHGGVMSHLSGDAGIKKLTRAGWRTYTLEHGEDGSVVLAPTSPLDSGKRDDHYRN</sequence>
<evidence type="ECO:0000313" key="3">
    <source>
        <dbReference type="Proteomes" id="UP000094385"/>
    </source>
</evidence>
<accession>A0A1E3Q3M4</accession>
<name>A0A1E3Q3M4_LIPST</name>
<dbReference type="SMART" id="SM00855">
    <property type="entry name" value="PGAM"/>
    <property type="match status" value="1"/>
</dbReference>
<dbReference type="Pfam" id="PF00300">
    <property type="entry name" value="His_Phos_1"/>
    <property type="match status" value="1"/>
</dbReference>
<dbReference type="InterPro" id="IPR013078">
    <property type="entry name" value="His_Pase_superF_clade-1"/>
</dbReference>
<dbReference type="OrthoDB" id="496981at2759"/>
<protein>
    <recommendedName>
        <fullName evidence="4">Phosphoglycerate mutase-like protein</fullName>
    </recommendedName>
</protein>
<gene>
    <name evidence="2" type="ORF">LIPSTDRAFT_322121</name>
</gene>
<organism evidence="2 3">
    <name type="scientific">Lipomyces starkeyi NRRL Y-11557</name>
    <dbReference type="NCBI Taxonomy" id="675824"/>
    <lineage>
        <taxon>Eukaryota</taxon>
        <taxon>Fungi</taxon>
        <taxon>Dikarya</taxon>
        <taxon>Ascomycota</taxon>
        <taxon>Saccharomycotina</taxon>
        <taxon>Lipomycetes</taxon>
        <taxon>Lipomycetales</taxon>
        <taxon>Lipomycetaceae</taxon>
        <taxon>Lipomyces</taxon>
    </lineage>
</organism>
<dbReference type="InterPro" id="IPR029033">
    <property type="entry name" value="His_PPase_superfam"/>
</dbReference>
<evidence type="ECO:0008006" key="4">
    <source>
        <dbReference type="Google" id="ProtNLM"/>
    </source>
</evidence>
<dbReference type="PANTHER" id="PTHR48100:SF54">
    <property type="entry name" value="PHOSPHATASE SPAC5H10.03-RELATED"/>
    <property type="match status" value="1"/>
</dbReference>
<feature type="compositionally biased region" description="Basic and acidic residues" evidence="1">
    <location>
        <begin position="217"/>
        <end position="226"/>
    </location>
</feature>
<dbReference type="Gene3D" id="3.40.50.1240">
    <property type="entry name" value="Phosphoglycerate mutase-like"/>
    <property type="match status" value="1"/>
</dbReference>
<dbReference type="AlphaFoldDB" id="A0A1E3Q3M4"/>
<feature type="region of interest" description="Disordered" evidence="1">
    <location>
        <begin position="205"/>
        <end position="226"/>
    </location>
</feature>
<dbReference type="GO" id="GO:0016791">
    <property type="term" value="F:phosphatase activity"/>
    <property type="evidence" value="ECO:0007669"/>
    <property type="project" value="TreeGrafter"/>
</dbReference>
<dbReference type="GO" id="GO:0005737">
    <property type="term" value="C:cytoplasm"/>
    <property type="evidence" value="ECO:0007669"/>
    <property type="project" value="TreeGrafter"/>
</dbReference>
<proteinExistence type="predicted"/>
<dbReference type="SUPFAM" id="SSF53254">
    <property type="entry name" value="Phosphoglycerate mutase-like"/>
    <property type="match status" value="1"/>
</dbReference>
<evidence type="ECO:0000256" key="1">
    <source>
        <dbReference type="SAM" id="MobiDB-lite"/>
    </source>
</evidence>
<dbReference type="PANTHER" id="PTHR48100">
    <property type="entry name" value="BROAD-SPECIFICITY PHOSPHATASE YOR283W-RELATED"/>
    <property type="match status" value="1"/>
</dbReference>
<dbReference type="Proteomes" id="UP000094385">
    <property type="component" value="Unassembled WGS sequence"/>
</dbReference>
<keyword evidence="3" id="KW-1185">Reference proteome</keyword>
<evidence type="ECO:0000313" key="2">
    <source>
        <dbReference type="EMBL" id="ODQ72283.1"/>
    </source>
</evidence>
<dbReference type="CDD" id="cd07067">
    <property type="entry name" value="HP_PGM_like"/>
    <property type="match status" value="1"/>
</dbReference>
<dbReference type="InterPro" id="IPR050275">
    <property type="entry name" value="PGM_Phosphatase"/>
</dbReference>